<gene>
    <name evidence="2" type="ORF">VFPPC_09468</name>
</gene>
<sequence length="454" mass="51681">MRIEDFPTEILRLFVLSLGKSDRRTLLFVSRRFHDIALPYLYQSICLPSADETWLNIFLLTILRKPQIADEVRELELRGFATTRASERLGGHGLLPPQEEDVKSAIARIIPDPQDDGAWIGDIPRHSADTLFAVLLACLPNLSKLTFELPFIEPKDDQGRPICHFYRMLIRAVSREESSTAPPILSHLSSVVAKHNRDDKYCDEELASTVLSPFFQIPSMRHITAFQINDTEGTKWDLKHPSPVTHVDLRDACATNGMQQLISSCQNLQSFTYSHTAREAIHGVPQSLRTALHHAKHSLTTLILDFRSFCDEFDYGVLGESLACFESLKLLHIDAYNLLKFEDNFDQDSEFEYENTEPTVADMLPASMESLHICALEPQHMQQCFEQLVDLAGVAGEKFPVLKEILLTVKVYVDDETRDEVKRACAKAGIECRFTLYCGCFERRWGGKNFSWKK</sequence>
<dbReference type="GeneID" id="28851994"/>
<dbReference type="PROSITE" id="PS50181">
    <property type="entry name" value="FBOX"/>
    <property type="match status" value="1"/>
</dbReference>
<dbReference type="Pfam" id="PF24969">
    <property type="entry name" value="LRR_15"/>
    <property type="match status" value="1"/>
</dbReference>
<protein>
    <recommendedName>
        <fullName evidence="1">F-box domain-containing protein</fullName>
    </recommendedName>
</protein>
<evidence type="ECO:0000313" key="3">
    <source>
        <dbReference type="Proteomes" id="UP000078397"/>
    </source>
</evidence>
<dbReference type="AlphaFoldDB" id="A0A179F8A5"/>
<evidence type="ECO:0000313" key="2">
    <source>
        <dbReference type="EMBL" id="OAQ61662.1"/>
    </source>
</evidence>
<organism evidence="2 3">
    <name type="scientific">Pochonia chlamydosporia 170</name>
    <dbReference type="NCBI Taxonomy" id="1380566"/>
    <lineage>
        <taxon>Eukaryota</taxon>
        <taxon>Fungi</taxon>
        <taxon>Dikarya</taxon>
        <taxon>Ascomycota</taxon>
        <taxon>Pezizomycotina</taxon>
        <taxon>Sordariomycetes</taxon>
        <taxon>Hypocreomycetidae</taxon>
        <taxon>Hypocreales</taxon>
        <taxon>Clavicipitaceae</taxon>
        <taxon>Pochonia</taxon>
    </lineage>
</organism>
<comment type="caution">
    <text evidence="2">The sequence shown here is derived from an EMBL/GenBank/DDBJ whole genome shotgun (WGS) entry which is preliminary data.</text>
</comment>
<evidence type="ECO:0000259" key="1">
    <source>
        <dbReference type="PROSITE" id="PS50181"/>
    </source>
</evidence>
<reference evidence="2 3" key="1">
    <citation type="journal article" date="2016" name="PLoS Pathog.">
        <title>Biosynthesis of antibiotic leucinostatins in bio-control fungus Purpureocillium lilacinum and their inhibition on phytophthora revealed by genome mining.</title>
        <authorList>
            <person name="Wang G."/>
            <person name="Liu Z."/>
            <person name="Lin R."/>
            <person name="Li E."/>
            <person name="Mao Z."/>
            <person name="Ling J."/>
            <person name="Yang Y."/>
            <person name="Yin W.B."/>
            <person name="Xie B."/>
        </authorList>
    </citation>
    <scope>NUCLEOTIDE SEQUENCE [LARGE SCALE GENOMIC DNA]</scope>
    <source>
        <strain evidence="2">170</strain>
    </source>
</reference>
<keyword evidence="3" id="KW-1185">Reference proteome</keyword>
<dbReference type="EMBL" id="LSBJ02000007">
    <property type="protein sequence ID" value="OAQ61662.1"/>
    <property type="molecule type" value="Genomic_DNA"/>
</dbReference>
<feature type="domain" description="F-box" evidence="1">
    <location>
        <begin position="1"/>
        <end position="57"/>
    </location>
</feature>
<dbReference type="InterPro" id="IPR001810">
    <property type="entry name" value="F-box_dom"/>
</dbReference>
<dbReference type="RefSeq" id="XP_018139366.1">
    <property type="nucleotide sequence ID" value="XM_018288000.1"/>
</dbReference>
<name>A0A179F8A5_METCM</name>
<dbReference type="OrthoDB" id="5139510at2759"/>
<dbReference type="KEGG" id="pchm:VFPPC_09468"/>
<dbReference type="InterPro" id="IPR056867">
    <property type="entry name" value="LRR_15"/>
</dbReference>
<proteinExistence type="predicted"/>
<accession>A0A179F8A5</accession>
<dbReference type="Proteomes" id="UP000078397">
    <property type="component" value="Unassembled WGS sequence"/>
</dbReference>